<name>A0A218NNI7_9ARCH</name>
<reference evidence="2 3" key="1">
    <citation type="journal article" date="2017" name="Nat. Commun.">
        <title>'ARMAN' archaea depend on association with euryarchaeal host in culture and in situ.</title>
        <authorList>
            <person name="Golyshina O."/>
            <person name="Toshchakov S."/>
            <person name="Makarova K."/>
            <person name="Gavrilov S."/>
            <person name="Korzhenkov A."/>
            <person name="La Cono V."/>
            <person name="Arcadi E."/>
            <person name="Nechitaylo T."/>
            <person name="Ferrer M."/>
            <person name="Kublanov I."/>
            <person name="Wolf Y."/>
            <person name="Yakimov M."/>
            <person name="Golyshin P."/>
            <person name="Slesarev A."/>
            <person name="Kozyavkin S."/>
        </authorList>
    </citation>
    <scope>NUCLEOTIDE SEQUENCE [LARGE SCALE GENOMIC DNA]</scope>
    <source>
        <strain evidence="2 3">Mia14</strain>
    </source>
</reference>
<keyword evidence="1" id="KW-0812">Transmembrane</keyword>
<evidence type="ECO:0000313" key="3">
    <source>
        <dbReference type="Proteomes" id="UP000197679"/>
    </source>
</evidence>
<evidence type="ECO:0000256" key="1">
    <source>
        <dbReference type="SAM" id="Phobius"/>
    </source>
</evidence>
<protein>
    <submittedName>
        <fullName evidence="2">Membrane protein</fullName>
    </submittedName>
</protein>
<sequence>MMDETTMIYLALTLVVLLLAFGTIGSIAKGIYYDIAILLIIITAGLIVIISQVDYVMFTMLTSLLGTTIKPANNYMINKKQDSIVKNVNNLYYATGYVTANLFPYVFKNENPPEDEEDRMSQAPELWENIVRSLGFPFKFHVFSIGLNVQASRDELEGKRSYQEFQLSRALQGNANETVITSLQRQIRILQSKIDMISSGEKPIATIMYIETTAVGITDQEALDKLSSQVTAIQVAFSSFDVELRRIVGRELYEIFKFNFALPLTVKDASRLFDQQG</sequence>
<dbReference type="AlphaFoldDB" id="A0A218NNI7"/>
<dbReference type="Proteomes" id="UP000197679">
    <property type="component" value="Chromosome"/>
</dbReference>
<organism evidence="2 3">
    <name type="scientific">Candidatus Mancarchaeum acidiphilum</name>
    <dbReference type="NCBI Taxonomy" id="1920749"/>
    <lineage>
        <taxon>Archaea</taxon>
        <taxon>Candidatus Micrarchaeota</taxon>
        <taxon>Candidatus Mancarchaeum</taxon>
    </lineage>
</organism>
<dbReference type="GeneID" id="33314289"/>
<dbReference type="EMBL" id="CP019964">
    <property type="protein sequence ID" value="ASI14035.1"/>
    <property type="molecule type" value="Genomic_DNA"/>
</dbReference>
<keyword evidence="1" id="KW-1133">Transmembrane helix</keyword>
<dbReference type="RefSeq" id="WP_124216901.1">
    <property type="nucleotide sequence ID" value="NZ_CP019964.1"/>
</dbReference>
<feature type="transmembrane region" description="Helical" evidence="1">
    <location>
        <begin position="35"/>
        <end position="58"/>
    </location>
</feature>
<dbReference type="KEGG" id="marh:Mia14_0737"/>
<dbReference type="OrthoDB" id="379481at2157"/>
<keyword evidence="3" id="KW-1185">Reference proteome</keyword>
<accession>A0A218NNI7</accession>
<proteinExistence type="predicted"/>
<gene>
    <name evidence="2" type="ORF">Mia14_0737</name>
</gene>
<evidence type="ECO:0000313" key="2">
    <source>
        <dbReference type="EMBL" id="ASI14035.1"/>
    </source>
</evidence>
<keyword evidence="1" id="KW-0472">Membrane</keyword>